<proteinExistence type="predicted"/>
<reference evidence="1 2" key="2">
    <citation type="journal article" date="2015" name="Stand. Genomic Sci.">
        <title>Draft genome sequence of marine-derived Streptomyces sp. TP-A0598, a producer of anti-MRSA antibiotic lydicamycins.</title>
        <authorList>
            <person name="Komaki H."/>
            <person name="Ichikawa N."/>
            <person name="Hosoyama A."/>
            <person name="Fujita N."/>
            <person name="Igarashi Y."/>
        </authorList>
    </citation>
    <scope>NUCLEOTIDE SEQUENCE [LARGE SCALE GENOMIC DNA]</scope>
    <source>
        <strain evidence="1 2">NBRC 110027</strain>
    </source>
</reference>
<evidence type="ECO:0000313" key="2">
    <source>
        <dbReference type="Proteomes" id="UP000048965"/>
    </source>
</evidence>
<protein>
    <submittedName>
        <fullName evidence="1">Putative gluconate transporter</fullName>
    </submittedName>
</protein>
<dbReference type="AlphaFoldDB" id="A0A0N7YN01"/>
<dbReference type="EMBL" id="BBNO01000017">
    <property type="protein sequence ID" value="GAO13035.1"/>
    <property type="molecule type" value="Genomic_DNA"/>
</dbReference>
<accession>A0A0N7YN01</accession>
<keyword evidence="2" id="KW-1185">Reference proteome</keyword>
<name>A0A0N7YN01_9ACTN</name>
<reference evidence="2" key="1">
    <citation type="submission" date="2014-09" db="EMBL/GenBank/DDBJ databases">
        <title>Whole genome shotgun sequence of Streptomyces sp. NBRC 110027.</title>
        <authorList>
            <person name="Komaki H."/>
            <person name="Ichikawa N."/>
            <person name="Katano-Makiyama Y."/>
            <person name="Hosoyama A."/>
            <person name="Hashimoto M."/>
            <person name="Uohara A."/>
            <person name="Kitahashi Y."/>
            <person name="Ohji S."/>
            <person name="Kimura A."/>
            <person name="Yamazoe A."/>
            <person name="Igarashi Y."/>
            <person name="Fujita N."/>
        </authorList>
    </citation>
    <scope>NUCLEOTIDE SEQUENCE [LARGE SCALE GENOMIC DNA]</scope>
    <source>
        <strain evidence="2">NBRC 110027</strain>
    </source>
</reference>
<organism evidence="1 2">
    <name type="scientific">Streptomyces lydicamycinicus</name>
    <dbReference type="NCBI Taxonomy" id="1546107"/>
    <lineage>
        <taxon>Bacteria</taxon>
        <taxon>Bacillati</taxon>
        <taxon>Actinomycetota</taxon>
        <taxon>Actinomycetes</taxon>
        <taxon>Kitasatosporales</taxon>
        <taxon>Streptomycetaceae</taxon>
        <taxon>Streptomyces</taxon>
    </lineage>
</organism>
<comment type="caution">
    <text evidence="1">The sequence shown here is derived from an EMBL/GenBank/DDBJ whole genome shotgun (WGS) entry which is preliminary data.</text>
</comment>
<evidence type="ECO:0000313" key="1">
    <source>
        <dbReference type="EMBL" id="GAO13035.1"/>
    </source>
</evidence>
<dbReference type="Proteomes" id="UP000048965">
    <property type="component" value="Unassembled WGS sequence"/>
</dbReference>
<gene>
    <name evidence="1" type="ORF">TPA0598_17_00160</name>
</gene>
<sequence length="140" mass="15245">MTHQSIRRGLIRLPGLISEIRGLGREHRVLVALGPQALRAELAVHLGGWLTDAVRAATGSTTDLSGARDIAELLQRAEVAAALLDTSTEAGRAAADIRHRLRWAVKNGRDHDPVVRSYAPRDLAWAVRAARRGKQRSVNP</sequence>
<dbReference type="RefSeq" id="WP_158894900.1">
    <property type="nucleotide sequence ID" value="NZ_BBNO01000017.1"/>
</dbReference>